<feature type="transmembrane region" description="Helical" evidence="9">
    <location>
        <begin position="7"/>
        <end position="25"/>
    </location>
</feature>
<keyword evidence="8 10" id="KW-0808">Transferase</keyword>
<feature type="transmembrane region" description="Helical" evidence="9">
    <location>
        <begin position="135"/>
        <end position="156"/>
    </location>
</feature>
<proteinExistence type="inferred from homology"/>
<dbReference type="InterPro" id="IPR050324">
    <property type="entry name" value="CDP-alcohol_PTase-I"/>
</dbReference>
<protein>
    <recommendedName>
        <fullName evidence="5 7">CDP-diacylglycerol--glycerol-3-phosphate 3-phosphatidyltransferase</fullName>
        <ecNumber evidence="4 7">2.7.8.5</ecNumber>
    </recommendedName>
</protein>
<dbReference type="KEGG" id="gce:KYE46_03495"/>
<dbReference type="AlphaFoldDB" id="A0A8F6YB94"/>
<dbReference type="PANTHER" id="PTHR14269">
    <property type="entry name" value="CDP-DIACYLGLYCEROL--GLYCEROL-3-PHOSPHATE 3-PHOSPHATIDYLTRANSFERASE-RELATED"/>
    <property type="match status" value="1"/>
</dbReference>
<dbReference type="PIRSF" id="PIRSF000847">
    <property type="entry name" value="Phos_ph_gly_syn"/>
    <property type="match status" value="1"/>
</dbReference>
<evidence type="ECO:0000256" key="7">
    <source>
        <dbReference type="NCBIfam" id="TIGR00560"/>
    </source>
</evidence>
<evidence type="ECO:0000256" key="5">
    <source>
        <dbReference type="ARBA" id="ARBA00014944"/>
    </source>
</evidence>
<keyword evidence="11" id="KW-1185">Reference proteome</keyword>
<feature type="transmembrane region" description="Helical" evidence="9">
    <location>
        <begin position="31"/>
        <end position="49"/>
    </location>
</feature>
<comment type="similarity">
    <text evidence="3 8">Belongs to the CDP-alcohol phosphatidyltransferase class-I family.</text>
</comment>
<dbReference type="EC" id="2.7.8.5" evidence="4 7"/>
<dbReference type="PROSITE" id="PS00379">
    <property type="entry name" value="CDP_ALCOHOL_P_TRANSF"/>
    <property type="match status" value="1"/>
</dbReference>
<evidence type="ECO:0000256" key="1">
    <source>
        <dbReference type="ARBA" id="ARBA00005042"/>
    </source>
</evidence>
<dbReference type="RefSeq" id="WP_219003485.1">
    <property type="nucleotide sequence ID" value="NZ_CP079194.1"/>
</dbReference>
<evidence type="ECO:0000313" key="10">
    <source>
        <dbReference type="EMBL" id="QXT40328.1"/>
    </source>
</evidence>
<evidence type="ECO:0000256" key="2">
    <source>
        <dbReference type="ARBA" id="ARBA00005189"/>
    </source>
</evidence>
<accession>A0A8F6YB94</accession>
<sequence>MQWNLPNILTLVRLIAAPMVGFVFLLLPRPIADWVALCLFMGASMTDYLDGLLARKWGQESRFGAMLDPIADKAMVVIALAVLLVIMSLDHGWSALILVPVIVILFREIFVSGLREFLGAQAGTLKVTNLAKWKTTLQMVAIGLLFCWGLFTHYLWALTIGMDAALIEGIMAGDIEDEFGLVWIEFGYFWSGVVGKILLWLAAILTAITGADYFMKARPFLVEER</sequence>
<dbReference type="InterPro" id="IPR048254">
    <property type="entry name" value="CDP_ALCOHOL_P_TRANSF_CS"/>
</dbReference>
<evidence type="ECO:0000256" key="6">
    <source>
        <dbReference type="ARBA" id="ARBA00048586"/>
    </source>
</evidence>
<dbReference type="Pfam" id="PF01066">
    <property type="entry name" value="CDP-OH_P_transf"/>
    <property type="match status" value="1"/>
</dbReference>
<dbReference type="EMBL" id="CP079194">
    <property type="protein sequence ID" value="QXT40328.1"/>
    <property type="molecule type" value="Genomic_DNA"/>
</dbReference>
<feature type="transmembrane region" description="Helical" evidence="9">
    <location>
        <begin position="197"/>
        <end position="215"/>
    </location>
</feature>
<dbReference type="GO" id="GO:0016020">
    <property type="term" value="C:membrane"/>
    <property type="evidence" value="ECO:0007669"/>
    <property type="project" value="InterPro"/>
</dbReference>
<keyword evidence="9" id="KW-1133">Transmembrane helix</keyword>
<dbReference type="NCBIfam" id="TIGR00560">
    <property type="entry name" value="pgsA"/>
    <property type="match status" value="1"/>
</dbReference>
<evidence type="ECO:0000256" key="4">
    <source>
        <dbReference type="ARBA" id="ARBA00013170"/>
    </source>
</evidence>
<dbReference type="InterPro" id="IPR000462">
    <property type="entry name" value="CDP-OH_P_trans"/>
</dbReference>
<gene>
    <name evidence="10" type="primary">pgsA</name>
    <name evidence="10" type="ORF">KYE46_03495</name>
</gene>
<organism evidence="10 11">
    <name type="scientific">Gymnodinialimonas ceratoperidinii</name>
    <dbReference type="NCBI Taxonomy" id="2856823"/>
    <lineage>
        <taxon>Bacteria</taxon>
        <taxon>Pseudomonadati</taxon>
        <taxon>Pseudomonadota</taxon>
        <taxon>Alphaproteobacteria</taxon>
        <taxon>Rhodobacterales</taxon>
        <taxon>Paracoccaceae</taxon>
        <taxon>Gymnodinialimonas</taxon>
    </lineage>
</organism>
<dbReference type="PANTHER" id="PTHR14269:SF62">
    <property type="entry name" value="CDP-DIACYLGLYCEROL--GLYCEROL-3-PHOSPHATE 3-PHOSPHATIDYLTRANSFERASE 1, CHLOROPLASTIC"/>
    <property type="match status" value="1"/>
</dbReference>
<comment type="pathway">
    <text evidence="1">Phospholipid metabolism; phosphatidylglycerol biosynthesis; phosphatidylglycerol from CDP-diacylglycerol: step 1/2.</text>
</comment>
<keyword evidence="9" id="KW-0812">Transmembrane</keyword>
<dbReference type="GO" id="GO:0046474">
    <property type="term" value="P:glycerophospholipid biosynthetic process"/>
    <property type="evidence" value="ECO:0007669"/>
    <property type="project" value="TreeGrafter"/>
</dbReference>
<feature type="transmembrane region" description="Helical" evidence="9">
    <location>
        <begin position="70"/>
        <end position="89"/>
    </location>
</feature>
<comment type="catalytic activity">
    <reaction evidence="6">
        <text>a CDP-1,2-diacyl-sn-glycerol + sn-glycerol 3-phosphate = a 1,2-diacyl-sn-glycero-3-phospho-(1'-sn-glycero-3'-phosphate) + CMP + H(+)</text>
        <dbReference type="Rhea" id="RHEA:12593"/>
        <dbReference type="ChEBI" id="CHEBI:15378"/>
        <dbReference type="ChEBI" id="CHEBI:57597"/>
        <dbReference type="ChEBI" id="CHEBI:58332"/>
        <dbReference type="ChEBI" id="CHEBI:60110"/>
        <dbReference type="ChEBI" id="CHEBI:60377"/>
        <dbReference type="EC" id="2.7.8.5"/>
    </reaction>
</comment>
<evidence type="ECO:0000256" key="9">
    <source>
        <dbReference type="SAM" id="Phobius"/>
    </source>
</evidence>
<name>A0A8F6YB94_9RHOB</name>
<dbReference type="GO" id="GO:0008444">
    <property type="term" value="F:CDP-diacylglycerol-glycerol-3-phosphate 3-phosphatidyltransferase activity"/>
    <property type="evidence" value="ECO:0007669"/>
    <property type="project" value="UniProtKB-UniRule"/>
</dbReference>
<keyword evidence="9" id="KW-0472">Membrane</keyword>
<dbReference type="Proteomes" id="UP000825009">
    <property type="component" value="Chromosome"/>
</dbReference>
<comment type="pathway">
    <text evidence="2">Lipid metabolism.</text>
</comment>
<feature type="transmembrane region" description="Helical" evidence="9">
    <location>
        <begin position="95"/>
        <end position="114"/>
    </location>
</feature>
<reference evidence="10 11" key="1">
    <citation type="submission" date="2021-07" db="EMBL/GenBank/DDBJ databases">
        <title>A novel Jannaschia species isolated from marine dinoflagellate Ceratoperidinium margalefii.</title>
        <authorList>
            <person name="Jiang Y."/>
            <person name="Li Z."/>
        </authorList>
    </citation>
    <scope>NUCLEOTIDE SEQUENCE [LARGE SCALE GENOMIC DNA]</scope>
    <source>
        <strain evidence="10 11">J12C1-MA-4</strain>
    </source>
</reference>
<dbReference type="InterPro" id="IPR004570">
    <property type="entry name" value="Phosphatidylglycerol_P_synth"/>
</dbReference>
<evidence type="ECO:0000313" key="11">
    <source>
        <dbReference type="Proteomes" id="UP000825009"/>
    </source>
</evidence>
<evidence type="ECO:0000256" key="3">
    <source>
        <dbReference type="ARBA" id="ARBA00010441"/>
    </source>
</evidence>
<evidence type="ECO:0000256" key="8">
    <source>
        <dbReference type="RuleBase" id="RU003750"/>
    </source>
</evidence>